<name>A0A9P7UH34_9PEZI</name>
<accession>A0A9P7UH34</accession>
<comment type="caution">
    <text evidence="2">The sequence shown here is derived from an EMBL/GenBank/DDBJ whole genome shotgun (WGS) entry which is preliminary data.</text>
</comment>
<evidence type="ECO:0000313" key="2">
    <source>
        <dbReference type="EMBL" id="KAG7055511.1"/>
    </source>
</evidence>
<reference evidence="2" key="1">
    <citation type="submission" date="2021-05" db="EMBL/GenBank/DDBJ databases">
        <title>Comparative genomics of three Colletotrichum scovillei strains and genetic complementation revealed genes involved fungal growth and virulence on chili pepper.</title>
        <authorList>
            <person name="Hsieh D.-K."/>
            <person name="Chuang S.-C."/>
            <person name="Chen C.-Y."/>
            <person name="Chao Y.-T."/>
            <person name="Lu M.-Y.J."/>
            <person name="Lee M.-H."/>
            <person name="Shih M.-C."/>
        </authorList>
    </citation>
    <scope>NUCLEOTIDE SEQUENCE</scope>
    <source>
        <strain evidence="2">Coll-153</strain>
    </source>
</reference>
<keyword evidence="1" id="KW-0812">Transmembrane</keyword>
<gene>
    <name evidence="2" type="ORF">JMJ77_007966</name>
</gene>
<organism evidence="2 3">
    <name type="scientific">Colletotrichum scovillei</name>
    <dbReference type="NCBI Taxonomy" id="1209932"/>
    <lineage>
        <taxon>Eukaryota</taxon>
        <taxon>Fungi</taxon>
        <taxon>Dikarya</taxon>
        <taxon>Ascomycota</taxon>
        <taxon>Pezizomycotina</taxon>
        <taxon>Sordariomycetes</taxon>
        <taxon>Hypocreomycetidae</taxon>
        <taxon>Glomerellales</taxon>
        <taxon>Glomerellaceae</taxon>
        <taxon>Colletotrichum</taxon>
        <taxon>Colletotrichum acutatum species complex</taxon>
    </lineage>
</organism>
<keyword evidence="1" id="KW-1133">Transmembrane helix</keyword>
<protein>
    <submittedName>
        <fullName evidence="2">MIZ/SP-RING zinc finger</fullName>
    </submittedName>
</protein>
<dbReference type="Proteomes" id="UP000699042">
    <property type="component" value="Unassembled WGS sequence"/>
</dbReference>
<dbReference type="EMBL" id="JAESDN010000002">
    <property type="protein sequence ID" value="KAG7055511.1"/>
    <property type="molecule type" value="Genomic_DNA"/>
</dbReference>
<proteinExistence type="predicted"/>
<evidence type="ECO:0000313" key="3">
    <source>
        <dbReference type="Proteomes" id="UP000699042"/>
    </source>
</evidence>
<evidence type="ECO:0000256" key="1">
    <source>
        <dbReference type="SAM" id="Phobius"/>
    </source>
</evidence>
<dbReference type="AlphaFoldDB" id="A0A9P7UH34"/>
<feature type="transmembrane region" description="Helical" evidence="1">
    <location>
        <begin position="84"/>
        <end position="106"/>
    </location>
</feature>
<sequence>MQGIPPYHEFPKRPDVADGIISASQCPRKAKLERKKKKETIVSQSKKGSVFEVPNHTSKAPASLQSVQLNDLWLRYRRPCLGPFGWRLPVFCIIFLVIISLLFLGFPHSVSPNINGLGIEFALSLEALANVFHKLINSKTIRASIPVAKRTLPLVNQRRLRSPFGAAIANAACIASPVRGTPRLGRSGL</sequence>
<keyword evidence="1" id="KW-0472">Membrane</keyword>
<keyword evidence="3" id="KW-1185">Reference proteome</keyword>